<dbReference type="Pfam" id="PF00583">
    <property type="entry name" value="Acetyltransf_1"/>
    <property type="match status" value="2"/>
</dbReference>
<evidence type="ECO:0000259" key="5">
    <source>
        <dbReference type="PROSITE" id="PS51186"/>
    </source>
</evidence>
<name>A0A841BV43_9ACTN</name>
<dbReference type="NCBIfam" id="TIGR03448">
    <property type="entry name" value="mycothiol_MshD"/>
    <property type="match status" value="1"/>
</dbReference>
<sequence length="315" mass="33920">MVHNAGVVERADLLTPAAVAQVLELADLAGNADGAYPLSEHVVLHLRHGGDGLSTHLLVRDPGDGSIIAYAHLDTTDAVAGASAELAVHPLKRRHGLGRALVLAALDVAAEQDPAGRLRLWAHGDHPSATALANSLGFARVRALWQMRRSLFAPLPEVAPPGDVQLREFRPGADDAAWLALNAKAFAHHPEQGRWTLDDLRIRMAEPWFDPAGFLLAERAGELIGFHWTKIHGSDGEQHHHDPIGEVYVLGVDPGAQAAGLGSVLTVAGLAYLRRRGLSQVMLYVDESNTAAIRLYTKLGFVRWTTDVSFARTNP</sequence>
<dbReference type="AlphaFoldDB" id="A0A841BV43"/>
<comment type="similarity">
    <text evidence="4">Belongs to the acetyltransferase family. MshD subfamily.</text>
</comment>
<protein>
    <recommendedName>
        <fullName evidence="4">Mycothiol acetyltransferase</fullName>
        <shortName evidence="4">MSH acetyltransferase</shortName>
        <ecNumber evidence="4">2.3.1.189</ecNumber>
    </recommendedName>
    <alternativeName>
        <fullName evidence="4">Mycothiol synthase</fullName>
    </alternativeName>
</protein>
<dbReference type="PROSITE" id="PS51186">
    <property type="entry name" value="GNAT"/>
    <property type="match status" value="2"/>
</dbReference>
<feature type="binding site" evidence="4">
    <location>
        <position position="40"/>
    </location>
    <ligand>
        <name>1D-myo-inositol 2-(L-cysteinylamino)-2-deoxy-alpha-D-glucopyranoside</name>
        <dbReference type="ChEBI" id="CHEBI:58887"/>
    </ligand>
</feature>
<feature type="binding site" evidence="4">
    <location>
        <begin position="257"/>
        <end position="263"/>
    </location>
    <ligand>
        <name>acetyl-CoA</name>
        <dbReference type="ChEBI" id="CHEBI:57288"/>
        <label>2</label>
    </ligand>
</feature>
<feature type="binding site" evidence="4">
    <location>
        <position position="230"/>
    </location>
    <ligand>
        <name>1D-myo-inositol 2-(L-cysteinylamino)-2-deoxy-alpha-D-glucopyranoside</name>
        <dbReference type="ChEBI" id="CHEBI:58887"/>
    </ligand>
</feature>
<dbReference type="Proteomes" id="UP000587527">
    <property type="component" value="Unassembled WGS sequence"/>
</dbReference>
<feature type="binding site" evidence="4">
    <location>
        <position position="191"/>
    </location>
    <ligand>
        <name>1D-myo-inositol 2-(L-cysteinylamino)-2-deoxy-alpha-D-glucopyranoside</name>
        <dbReference type="ChEBI" id="CHEBI:58887"/>
    </ligand>
</feature>
<dbReference type="SUPFAM" id="SSF55729">
    <property type="entry name" value="Acyl-CoA N-acyltransferases (Nat)"/>
    <property type="match status" value="1"/>
</dbReference>
<dbReference type="InterPro" id="IPR000182">
    <property type="entry name" value="GNAT_dom"/>
</dbReference>
<keyword evidence="1 4" id="KW-0808">Transferase</keyword>
<organism evidence="6 7">
    <name type="scientific">Allocatelliglobosispora scoriae</name>
    <dbReference type="NCBI Taxonomy" id="643052"/>
    <lineage>
        <taxon>Bacteria</taxon>
        <taxon>Bacillati</taxon>
        <taxon>Actinomycetota</taxon>
        <taxon>Actinomycetes</taxon>
        <taxon>Micromonosporales</taxon>
        <taxon>Micromonosporaceae</taxon>
        <taxon>Allocatelliglobosispora</taxon>
    </lineage>
</organism>
<evidence type="ECO:0000256" key="4">
    <source>
        <dbReference type="HAMAP-Rule" id="MF_01698"/>
    </source>
</evidence>
<dbReference type="Gene3D" id="3.40.630.30">
    <property type="match status" value="1"/>
</dbReference>
<dbReference type="PANTHER" id="PTHR43617:SF31">
    <property type="entry name" value="MYCOTHIOL ACETYLTRANSFERASE"/>
    <property type="match status" value="1"/>
</dbReference>
<comment type="caution">
    <text evidence="4">Lacks conserved residue(s) required for the propagation of feature annotation.</text>
</comment>
<comment type="subunit">
    <text evidence="4">Monomer.</text>
</comment>
<evidence type="ECO:0000313" key="7">
    <source>
        <dbReference type="Proteomes" id="UP000587527"/>
    </source>
</evidence>
<evidence type="ECO:0000256" key="2">
    <source>
        <dbReference type="ARBA" id="ARBA00022737"/>
    </source>
</evidence>
<dbReference type="GO" id="GO:0035447">
    <property type="term" value="F:mycothiol synthase activity"/>
    <property type="evidence" value="ECO:0007669"/>
    <property type="project" value="UniProtKB-UniRule"/>
</dbReference>
<dbReference type="InterPro" id="IPR017813">
    <property type="entry name" value="Mycothiol_AcTrfase"/>
</dbReference>
<feature type="domain" description="N-acetyltransferase" evidence="5">
    <location>
        <begin position="9"/>
        <end position="156"/>
    </location>
</feature>
<dbReference type="EC" id="2.3.1.189" evidence="4"/>
<dbReference type="InterPro" id="IPR050276">
    <property type="entry name" value="MshD_Acetyltransferase"/>
</dbReference>
<dbReference type="HAMAP" id="MF_01698">
    <property type="entry name" value="MshD"/>
    <property type="match status" value="1"/>
</dbReference>
<evidence type="ECO:0000256" key="1">
    <source>
        <dbReference type="ARBA" id="ARBA00022679"/>
    </source>
</evidence>
<dbReference type="CDD" id="cd04301">
    <property type="entry name" value="NAT_SF"/>
    <property type="match status" value="2"/>
</dbReference>
<gene>
    <name evidence="4" type="primary">mshD</name>
    <name evidence="6" type="ORF">F4553_004009</name>
</gene>
<dbReference type="RefSeq" id="WP_312875271.1">
    <property type="nucleotide sequence ID" value="NZ_JACHMN010000002.1"/>
</dbReference>
<dbReference type="EMBL" id="JACHMN010000002">
    <property type="protein sequence ID" value="MBB5870630.1"/>
    <property type="molecule type" value="Genomic_DNA"/>
</dbReference>
<comment type="function">
    <text evidence="4">Catalyzes the transfer of acetyl from acetyl-CoA to desacetylmycothiol (Cys-GlcN-Ins) to form mycothiol.</text>
</comment>
<keyword evidence="7" id="KW-1185">Reference proteome</keyword>
<keyword evidence="2 4" id="KW-0677">Repeat</keyword>
<feature type="domain" description="N-acetyltransferase" evidence="5">
    <location>
        <begin position="164"/>
        <end position="315"/>
    </location>
</feature>
<dbReference type="PANTHER" id="PTHR43617">
    <property type="entry name" value="L-AMINO ACID N-ACETYLTRANSFERASE"/>
    <property type="match status" value="1"/>
</dbReference>
<accession>A0A841BV43</accession>
<dbReference type="PIRSF" id="PIRSF021524">
    <property type="entry name" value="MSH_acetyltransferase"/>
    <property type="match status" value="1"/>
</dbReference>
<evidence type="ECO:0000256" key="3">
    <source>
        <dbReference type="ARBA" id="ARBA00023315"/>
    </source>
</evidence>
<keyword evidence="3 4" id="KW-0012">Acyltransferase</keyword>
<dbReference type="GO" id="GO:0008999">
    <property type="term" value="F:protein-N-terminal-alanine acetyltransferase activity"/>
    <property type="evidence" value="ECO:0007669"/>
    <property type="project" value="TreeGrafter"/>
</dbReference>
<evidence type="ECO:0000313" key="6">
    <source>
        <dbReference type="EMBL" id="MBB5870630.1"/>
    </source>
</evidence>
<comment type="catalytic activity">
    <reaction evidence="4">
        <text>1D-myo-inositol 2-(L-cysteinylamino)-2-deoxy-alpha-D-glucopyranoside + acetyl-CoA = mycothiol + CoA + H(+)</text>
        <dbReference type="Rhea" id="RHEA:26172"/>
        <dbReference type="ChEBI" id="CHEBI:15378"/>
        <dbReference type="ChEBI" id="CHEBI:16768"/>
        <dbReference type="ChEBI" id="CHEBI:57287"/>
        <dbReference type="ChEBI" id="CHEBI:57288"/>
        <dbReference type="ChEBI" id="CHEBI:58887"/>
        <dbReference type="EC" id="2.3.1.189"/>
    </reaction>
</comment>
<feature type="binding site" evidence="4">
    <location>
        <begin position="250"/>
        <end position="252"/>
    </location>
    <ligand>
        <name>acetyl-CoA</name>
        <dbReference type="ChEBI" id="CHEBI:57288"/>
        <label>2</label>
    </ligand>
</feature>
<feature type="binding site" evidence="4">
    <location>
        <begin position="289"/>
        <end position="294"/>
    </location>
    <ligand>
        <name>acetyl-CoA</name>
        <dbReference type="ChEBI" id="CHEBI:57288"/>
        <label>2</label>
    </ligand>
</feature>
<dbReference type="InterPro" id="IPR016181">
    <property type="entry name" value="Acyl_CoA_acyltransferase"/>
</dbReference>
<proteinExistence type="inferred from homology"/>
<reference evidence="6 7" key="1">
    <citation type="submission" date="2020-08" db="EMBL/GenBank/DDBJ databases">
        <title>Sequencing the genomes of 1000 actinobacteria strains.</title>
        <authorList>
            <person name="Klenk H.-P."/>
        </authorList>
    </citation>
    <scope>NUCLEOTIDE SEQUENCE [LARGE SCALE GENOMIC DNA]</scope>
    <source>
        <strain evidence="6 7">DSM 45362</strain>
    </source>
</reference>
<comment type="caution">
    <text evidence="6">The sequence shown here is derived from an EMBL/GenBank/DDBJ whole genome shotgun (WGS) entry which is preliminary data.</text>
</comment>
<dbReference type="GO" id="GO:0010125">
    <property type="term" value="P:mycothiol biosynthetic process"/>
    <property type="evidence" value="ECO:0007669"/>
    <property type="project" value="UniProtKB-UniRule"/>
</dbReference>
<feature type="binding site" evidence="4">
    <location>
        <position position="246"/>
    </location>
    <ligand>
        <name>1D-myo-inositol 2-(L-cysteinylamino)-2-deoxy-alpha-D-glucopyranoside</name>
        <dbReference type="ChEBI" id="CHEBI:58887"/>
    </ligand>
</feature>
<feature type="binding site" evidence="4">
    <location>
        <begin position="86"/>
        <end position="88"/>
    </location>
    <ligand>
        <name>acetyl-CoA</name>
        <dbReference type="ChEBI" id="CHEBI:57288"/>
        <label>1</label>
    </ligand>
</feature>
<feature type="binding site" evidence="4">
    <location>
        <position position="284"/>
    </location>
    <ligand>
        <name>1D-myo-inositol 2-(L-cysteinylamino)-2-deoxy-alpha-D-glucopyranoside</name>
        <dbReference type="ChEBI" id="CHEBI:58887"/>
    </ligand>
</feature>